<feature type="transmembrane region" description="Helical" evidence="5">
    <location>
        <begin position="137"/>
        <end position="158"/>
    </location>
</feature>
<dbReference type="Proteomes" id="UP000320393">
    <property type="component" value="Unassembled WGS sequence"/>
</dbReference>
<keyword evidence="2 5" id="KW-0812">Transmembrane</keyword>
<feature type="non-terminal residue" evidence="7">
    <location>
        <position position="164"/>
    </location>
</feature>
<evidence type="ECO:0000313" key="7">
    <source>
        <dbReference type="EMBL" id="TMJ12088.1"/>
    </source>
</evidence>
<gene>
    <name evidence="7" type="ORF">E6H02_06255</name>
</gene>
<evidence type="ECO:0000313" key="8">
    <source>
        <dbReference type="Proteomes" id="UP000320393"/>
    </source>
</evidence>
<reference evidence="7 8" key="1">
    <citation type="journal article" date="2019" name="Nat. Microbiol.">
        <title>Mediterranean grassland soil C-N compound turnover is dependent on rainfall and depth, and is mediated by genomically divergent microorganisms.</title>
        <authorList>
            <person name="Diamond S."/>
            <person name="Andeer P.F."/>
            <person name="Li Z."/>
            <person name="Crits-Christoph A."/>
            <person name="Burstein D."/>
            <person name="Anantharaman K."/>
            <person name="Lane K.R."/>
            <person name="Thomas B.C."/>
            <person name="Pan C."/>
            <person name="Northen T.R."/>
            <person name="Banfield J.F."/>
        </authorList>
    </citation>
    <scope>NUCLEOTIDE SEQUENCE [LARGE SCALE GENOMIC DNA]</scope>
    <source>
        <strain evidence="7">NP_5</strain>
    </source>
</reference>
<accession>A0A537LVP2</accession>
<evidence type="ECO:0000256" key="1">
    <source>
        <dbReference type="ARBA" id="ARBA00004141"/>
    </source>
</evidence>
<sequence length="164" mass="17749">MFDLRVALALVRRELLRYRRDRAQWFGGVSRTILWLVILGYGIGASYTNIEGYTYTQYILPGVVALNIIFASMQSAITLVWDRQVGFMREVLASPVPMSAVAVGKLVGGATVAAVQGTIVLLFAPLAGVALTAPRVLLAWAVMYSLGILLMSIGVLVASRLATF</sequence>
<dbReference type="GO" id="GO:0140359">
    <property type="term" value="F:ABC-type transporter activity"/>
    <property type="evidence" value="ECO:0007669"/>
    <property type="project" value="InterPro"/>
</dbReference>
<evidence type="ECO:0000256" key="2">
    <source>
        <dbReference type="ARBA" id="ARBA00022692"/>
    </source>
</evidence>
<dbReference type="PANTHER" id="PTHR43229">
    <property type="entry name" value="NODULATION PROTEIN J"/>
    <property type="match status" value="1"/>
</dbReference>
<keyword evidence="4 5" id="KW-0472">Membrane</keyword>
<feature type="transmembrane region" description="Helical" evidence="5">
    <location>
        <begin position="59"/>
        <end position="81"/>
    </location>
</feature>
<proteinExistence type="predicted"/>
<feature type="transmembrane region" description="Helical" evidence="5">
    <location>
        <begin position="102"/>
        <end position="131"/>
    </location>
</feature>
<dbReference type="PANTHER" id="PTHR43229:SF2">
    <property type="entry name" value="NODULATION PROTEIN J"/>
    <property type="match status" value="1"/>
</dbReference>
<organism evidence="7 8">
    <name type="scientific">Candidatus Segetimicrobium genomatis</name>
    <dbReference type="NCBI Taxonomy" id="2569760"/>
    <lineage>
        <taxon>Bacteria</taxon>
        <taxon>Bacillati</taxon>
        <taxon>Candidatus Sysuimicrobiota</taxon>
        <taxon>Candidatus Sysuimicrobiia</taxon>
        <taxon>Candidatus Sysuimicrobiales</taxon>
        <taxon>Candidatus Segetimicrobiaceae</taxon>
        <taxon>Candidatus Segetimicrobium</taxon>
    </lineage>
</organism>
<evidence type="ECO:0000256" key="5">
    <source>
        <dbReference type="SAM" id="Phobius"/>
    </source>
</evidence>
<dbReference type="AlphaFoldDB" id="A0A537LVP2"/>
<dbReference type="GO" id="GO:0016020">
    <property type="term" value="C:membrane"/>
    <property type="evidence" value="ECO:0007669"/>
    <property type="project" value="UniProtKB-SubCell"/>
</dbReference>
<name>A0A537LVP2_9BACT</name>
<evidence type="ECO:0000259" key="6">
    <source>
        <dbReference type="Pfam" id="PF01061"/>
    </source>
</evidence>
<evidence type="ECO:0000256" key="3">
    <source>
        <dbReference type="ARBA" id="ARBA00022989"/>
    </source>
</evidence>
<dbReference type="Pfam" id="PF01061">
    <property type="entry name" value="ABC2_membrane"/>
    <property type="match status" value="1"/>
</dbReference>
<comment type="caution">
    <text evidence="7">The sequence shown here is derived from an EMBL/GenBank/DDBJ whole genome shotgun (WGS) entry which is preliminary data.</text>
</comment>
<dbReference type="InterPro" id="IPR051784">
    <property type="entry name" value="Nod_factor_ABC_transporter"/>
</dbReference>
<feature type="transmembrane region" description="Helical" evidence="5">
    <location>
        <begin position="25"/>
        <end position="47"/>
    </location>
</feature>
<evidence type="ECO:0000256" key="4">
    <source>
        <dbReference type="ARBA" id="ARBA00023136"/>
    </source>
</evidence>
<dbReference type="EMBL" id="VBAM01000197">
    <property type="protein sequence ID" value="TMJ12088.1"/>
    <property type="molecule type" value="Genomic_DNA"/>
</dbReference>
<keyword evidence="3 5" id="KW-1133">Transmembrane helix</keyword>
<comment type="subcellular location">
    <subcellularLocation>
        <location evidence="1">Membrane</location>
        <topology evidence="1">Multi-pass membrane protein</topology>
    </subcellularLocation>
</comment>
<protein>
    <recommendedName>
        <fullName evidence="6">ABC-2 type transporter transmembrane domain-containing protein</fullName>
    </recommendedName>
</protein>
<feature type="domain" description="ABC-2 type transporter transmembrane" evidence="6">
    <location>
        <begin position="8"/>
        <end position="163"/>
    </location>
</feature>
<dbReference type="InterPro" id="IPR013525">
    <property type="entry name" value="ABC2_TM"/>
</dbReference>